<keyword evidence="3" id="KW-1185">Reference proteome</keyword>
<proteinExistence type="predicted"/>
<dbReference type="Proteomes" id="UP000000630">
    <property type="component" value="Chromosome"/>
</dbReference>
<gene>
    <name evidence="2" type="ordered locus">ACIS_00160</name>
</gene>
<sequence>MKTFLRYFKNPTASRGFARTVRPISSQNSRLLRSGGDLVRTTRDQSQYVARSNDAAAHLRERDMGHEE</sequence>
<evidence type="ECO:0000313" key="2">
    <source>
        <dbReference type="EMBL" id="ACZ48848.1"/>
    </source>
</evidence>
<feature type="compositionally biased region" description="Basic and acidic residues" evidence="1">
    <location>
        <begin position="57"/>
        <end position="68"/>
    </location>
</feature>
<dbReference type="STRING" id="574556.ACIS_00160"/>
<dbReference type="OrthoDB" id="7165756at2"/>
<dbReference type="KEGG" id="acn:ACIS_00160"/>
<feature type="region of interest" description="Disordered" evidence="1">
    <location>
        <begin position="48"/>
        <end position="68"/>
    </location>
</feature>
<organism evidence="2 3">
    <name type="scientific">Anaplasma centrale (strain Israel)</name>
    <name type="common">Anaplasma marginale subsp. centrale (strain Israel)</name>
    <dbReference type="NCBI Taxonomy" id="574556"/>
    <lineage>
        <taxon>Bacteria</taxon>
        <taxon>Pseudomonadati</taxon>
        <taxon>Pseudomonadota</taxon>
        <taxon>Alphaproteobacteria</taxon>
        <taxon>Rickettsiales</taxon>
        <taxon>Anaplasmataceae</taxon>
        <taxon>Anaplasma</taxon>
    </lineage>
</organism>
<accession>D1ATH0</accession>
<dbReference type="AlphaFoldDB" id="D1ATH0"/>
<evidence type="ECO:0000313" key="3">
    <source>
        <dbReference type="Proteomes" id="UP000000630"/>
    </source>
</evidence>
<protein>
    <submittedName>
        <fullName evidence="2">Uncharacterized protein</fullName>
    </submittedName>
</protein>
<reference evidence="2 3" key="1">
    <citation type="journal article" date="2010" name="J. Bacteriol.">
        <title>Complete genome sequence of Anaplasma marginale subsp. centrale.</title>
        <authorList>
            <person name="Herndon D.R."/>
            <person name="Palmer G.H."/>
            <person name="Shkap V."/>
            <person name="Knowles D.P. Jr."/>
            <person name="Brayton K.A."/>
        </authorList>
    </citation>
    <scope>NUCLEOTIDE SEQUENCE [LARGE SCALE GENOMIC DNA]</scope>
    <source>
        <strain evidence="2 3">Israel</strain>
    </source>
</reference>
<dbReference type="RefSeq" id="WP_012880331.1">
    <property type="nucleotide sequence ID" value="NC_013532.1"/>
</dbReference>
<dbReference type="EMBL" id="CP001759">
    <property type="protein sequence ID" value="ACZ48848.1"/>
    <property type="molecule type" value="Genomic_DNA"/>
</dbReference>
<dbReference type="HOGENOM" id="CLU_2784788_0_0_5"/>
<evidence type="ECO:0000256" key="1">
    <source>
        <dbReference type="SAM" id="MobiDB-lite"/>
    </source>
</evidence>
<name>D1ATH0_ANACI</name>